<evidence type="ECO:0000313" key="2">
    <source>
        <dbReference type="Proteomes" id="UP000272464"/>
    </source>
</evidence>
<keyword evidence="2" id="KW-1185">Reference proteome</keyword>
<proteinExistence type="predicted"/>
<dbReference type="Proteomes" id="UP000272464">
    <property type="component" value="Unassembled WGS sequence"/>
</dbReference>
<dbReference type="InterPro" id="IPR023375">
    <property type="entry name" value="ADC_dom_sf"/>
</dbReference>
<organism evidence="1 2">
    <name type="scientific">Paenibacillus zeisoli</name>
    <dbReference type="NCBI Taxonomy" id="2496267"/>
    <lineage>
        <taxon>Bacteria</taxon>
        <taxon>Bacillati</taxon>
        <taxon>Bacillota</taxon>
        <taxon>Bacilli</taxon>
        <taxon>Bacillales</taxon>
        <taxon>Paenibacillaceae</taxon>
        <taxon>Paenibacillus</taxon>
    </lineage>
</organism>
<reference evidence="1 2" key="1">
    <citation type="submission" date="2018-12" db="EMBL/GenBank/DDBJ databases">
        <authorList>
            <person name="Sun L."/>
            <person name="Chen Z."/>
        </authorList>
    </citation>
    <scope>NUCLEOTIDE SEQUENCE [LARGE SCALE GENOMIC DNA]</scope>
    <source>
        <strain evidence="1 2">3-5-3</strain>
    </source>
</reference>
<dbReference type="PANTHER" id="PTHR39186:SF1">
    <property type="entry name" value="DUF2071 DOMAIN-CONTAINING PROTEIN"/>
    <property type="match status" value="1"/>
</dbReference>
<gene>
    <name evidence="1" type="ORF">EJP77_14795</name>
</gene>
<dbReference type="PANTHER" id="PTHR39186">
    <property type="entry name" value="DUF2071 FAMILY PROTEIN"/>
    <property type="match status" value="1"/>
</dbReference>
<dbReference type="AlphaFoldDB" id="A0A3S1DW09"/>
<name>A0A3S1DW09_9BACL</name>
<dbReference type="Pfam" id="PF09844">
    <property type="entry name" value="DUF2071"/>
    <property type="match status" value="1"/>
</dbReference>
<dbReference type="OrthoDB" id="150993at2"/>
<dbReference type="InterPro" id="IPR018644">
    <property type="entry name" value="DUF2071"/>
</dbReference>
<dbReference type="Gene3D" id="2.40.400.10">
    <property type="entry name" value="Acetoacetate decarboxylase-like"/>
    <property type="match status" value="1"/>
</dbReference>
<dbReference type="SUPFAM" id="SSF160104">
    <property type="entry name" value="Acetoacetate decarboxylase-like"/>
    <property type="match status" value="1"/>
</dbReference>
<dbReference type="EMBL" id="RZNX01000006">
    <property type="protein sequence ID" value="RUT29686.1"/>
    <property type="molecule type" value="Genomic_DNA"/>
</dbReference>
<evidence type="ECO:0000313" key="1">
    <source>
        <dbReference type="EMBL" id="RUT29686.1"/>
    </source>
</evidence>
<accession>A0A3S1DW09</accession>
<protein>
    <submittedName>
        <fullName evidence="1">DUF2071 domain-containing protein</fullName>
    </submittedName>
</protein>
<comment type="caution">
    <text evidence="1">The sequence shown here is derived from an EMBL/GenBank/DDBJ whole genome shotgun (WGS) entry which is preliminary data.</text>
</comment>
<sequence>MKQVWRHLLFAHWPVHEADLLPYIPPGLKLQQWEGRPWISVSPFWVDPLRLRGIPPVPFTRRFLELNVRTYTEYHGKPGVLFLTLEASNPLAVIAARTLAHLPYHHAKMHAQFVDHSIQYRSTRHASDRQKMEFIGYYRPLSDSIFHAGPGTLTHWLTERYCLFTTDSKGHLYSGEIHHLPWPLQEAELEIKNNTLTKSLGLEHDREPSVLTFTERLDVLFWPIKKL</sequence>